<dbReference type="GO" id="GO:0006313">
    <property type="term" value="P:DNA transposition"/>
    <property type="evidence" value="ECO:0007669"/>
    <property type="project" value="InterPro"/>
</dbReference>
<comment type="caution">
    <text evidence="1">The sequence shown here is derived from an EMBL/GenBank/DDBJ whole genome shotgun (WGS) entry which is preliminary data.</text>
</comment>
<organism evidence="1 2">
    <name type="scientific">Muricoccus pecuniae</name>
    <dbReference type="NCBI Taxonomy" id="693023"/>
    <lineage>
        <taxon>Bacteria</taxon>
        <taxon>Pseudomonadati</taxon>
        <taxon>Pseudomonadota</taxon>
        <taxon>Alphaproteobacteria</taxon>
        <taxon>Acetobacterales</taxon>
        <taxon>Roseomonadaceae</taxon>
        <taxon>Muricoccus</taxon>
    </lineage>
</organism>
<dbReference type="GO" id="GO:0004803">
    <property type="term" value="F:transposase activity"/>
    <property type="evidence" value="ECO:0007669"/>
    <property type="project" value="InterPro"/>
</dbReference>
<keyword evidence="2" id="KW-1185">Reference proteome</keyword>
<protein>
    <submittedName>
        <fullName evidence="1">Transposase</fullName>
    </submittedName>
</protein>
<name>A0A840Y9P7_9PROT</name>
<sequence>MPGKRTRYSAEFKAKVALEALRGELTTAQLAAKHGIHQTMVGEWKRQAVEGMAGVFSGKSAAQESAKASEAEVEKLHAKIGQLVVERDFLAKASGR</sequence>
<dbReference type="Gene3D" id="1.10.10.10">
    <property type="entry name" value="Winged helix-like DNA-binding domain superfamily/Winged helix DNA-binding domain"/>
    <property type="match status" value="1"/>
</dbReference>
<gene>
    <name evidence="1" type="ORF">FHS87_004724</name>
</gene>
<proteinExistence type="predicted"/>
<evidence type="ECO:0000313" key="1">
    <source>
        <dbReference type="EMBL" id="MBB5696650.1"/>
    </source>
</evidence>
<dbReference type="Proteomes" id="UP000580654">
    <property type="component" value="Unassembled WGS sequence"/>
</dbReference>
<dbReference type="EMBL" id="JACIJD010000078">
    <property type="protein sequence ID" value="MBB5696650.1"/>
    <property type="molecule type" value="Genomic_DNA"/>
</dbReference>
<reference evidence="1 2" key="1">
    <citation type="submission" date="2020-08" db="EMBL/GenBank/DDBJ databases">
        <title>Genomic Encyclopedia of Type Strains, Phase IV (KMG-IV): sequencing the most valuable type-strain genomes for metagenomic binning, comparative biology and taxonomic classification.</title>
        <authorList>
            <person name="Goeker M."/>
        </authorList>
    </citation>
    <scope>NUCLEOTIDE SEQUENCE [LARGE SCALE GENOMIC DNA]</scope>
    <source>
        <strain evidence="1 2">DSM 25622</strain>
    </source>
</reference>
<accession>A0A840Y9P7</accession>
<dbReference type="InterPro" id="IPR002514">
    <property type="entry name" value="Transposase_8"/>
</dbReference>
<evidence type="ECO:0000313" key="2">
    <source>
        <dbReference type="Proteomes" id="UP000580654"/>
    </source>
</evidence>
<dbReference type="GO" id="GO:0043565">
    <property type="term" value="F:sequence-specific DNA binding"/>
    <property type="evidence" value="ECO:0007669"/>
    <property type="project" value="InterPro"/>
</dbReference>
<dbReference type="InterPro" id="IPR036388">
    <property type="entry name" value="WH-like_DNA-bd_sf"/>
</dbReference>
<dbReference type="InterPro" id="IPR010921">
    <property type="entry name" value="Trp_repressor/repl_initiator"/>
</dbReference>
<dbReference type="SUPFAM" id="SSF48295">
    <property type="entry name" value="TrpR-like"/>
    <property type="match status" value="1"/>
</dbReference>
<dbReference type="AlphaFoldDB" id="A0A840Y9P7"/>
<dbReference type="Pfam" id="PF01527">
    <property type="entry name" value="HTH_Tnp_1"/>
    <property type="match status" value="1"/>
</dbReference>